<accession>A0ABD4U850</accession>
<organism evidence="1 2">
    <name type="scientific">Burkholderia cenocepacia</name>
    <dbReference type="NCBI Taxonomy" id="95486"/>
    <lineage>
        <taxon>Bacteria</taxon>
        <taxon>Pseudomonadati</taxon>
        <taxon>Pseudomonadota</taxon>
        <taxon>Betaproteobacteria</taxon>
        <taxon>Burkholderiales</taxon>
        <taxon>Burkholderiaceae</taxon>
        <taxon>Burkholderia</taxon>
        <taxon>Burkholderia cepacia complex</taxon>
    </lineage>
</organism>
<dbReference type="RefSeq" id="WP_006484525.1">
    <property type="nucleotide sequence ID" value="NZ_CADETX010000045.1"/>
</dbReference>
<dbReference type="AlphaFoldDB" id="A0ABD4U850"/>
<protein>
    <submittedName>
        <fullName evidence="1">Uncharacterized protein</fullName>
    </submittedName>
</protein>
<evidence type="ECO:0000313" key="2">
    <source>
        <dbReference type="Proteomes" id="UP000191686"/>
    </source>
</evidence>
<name>A0ABD4U850_9BURK</name>
<gene>
    <name evidence="1" type="ORF">UE95_004035</name>
</gene>
<dbReference type="GeneID" id="61040616"/>
<reference evidence="1 2" key="1">
    <citation type="journal article" date="2017" name="Front. Microbiol.">
        <title>Genomics reveals a unique clone of Burkholderia cenocepacia harbouring an actively excising novel genomic island.</title>
        <authorList>
            <person name="Patil P."/>
            <person name="Mali S."/>
            <person name="Midha S."/>
            <person name="Gautam V."/>
            <person name="Dash L."/>
            <person name="Kumar S."/>
            <person name="Shastri J."/>
            <person name="Singhal L."/>
            <person name="Patil P.B."/>
        </authorList>
    </citation>
    <scope>NUCLEOTIDE SEQUENCE [LARGE SCALE GENOMIC DNA]</scope>
    <source>
        <strain evidence="1 2">BC-19</strain>
    </source>
</reference>
<proteinExistence type="predicted"/>
<evidence type="ECO:0000313" key="1">
    <source>
        <dbReference type="EMBL" id="MCW3710448.1"/>
    </source>
</evidence>
<dbReference type="EMBL" id="JYMX02000002">
    <property type="protein sequence ID" value="MCW3710448.1"/>
    <property type="molecule type" value="Genomic_DNA"/>
</dbReference>
<reference evidence="1 2" key="2">
    <citation type="journal article" date="2017" name="Front. Microbiol.">
        <title>Genomics Reveals a Unique Clone of Burkholderia cenocepacia Harboring an Actively Excising Novel Genomic Island.</title>
        <authorList>
            <person name="Patil P.P."/>
            <person name="Mali S."/>
            <person name="Midha S."/>
            <person name="Gautam V."/>
            <person name="Dash L."/>
            <person name="Kumar S."/>
            <person name="Shastri J."/>
            <person name="Singhal L."/>
            <person name="Patil P.B."/>
        </authorList>
    </citation>
    <scope>NUCLEOTIDE SEQUENCE [LARGE SCALE GENOMIC DNA]</scope>
    <source>
        <strain evidence="1 2">BC-19</strain>
    </source>
</reference>
<sequence length="49" mass="5381">MLSRAPASVGESRRDWIGLAIEEGVYARTAGGVGRLQRRDEVKCFTDVT</sequence>
<comment type="caution">
    <text evidence="1">The sequence shown here is derived from an EMBL/GenBank/DDBJ whole genome shotgun (WGS) entry which is preliminary data.</text>
</comment>
<dbReference type="Proteomes" id="UP000191686">
    <property type="component" value="Unassembled WGS sequence"/>
</dbReference>